<protein>
    <recommendedName>
        <fullName evidence="3">Recombination activating protein 2</fullName>
    </recommendedName>
</protein>
<organism evidence="1 2">
    <name type="scientific">Staurois parvus</name>
    <dbReference type="NCBI Taxonomy" id="386267"/>
    <lineage>
        <taxon>Eukaryota</taxon>
        <taxon>Metazoa</taxon>
        <taxon>Chordata</taxon>
        <taxon>Craniata</taxon>
        <taxon>Vertebrata</taxon>
        <taxon>Euteleostomi</taxon>
        <taxon>Amphibia</taxon>
        <taxon>Batrachia</taxon>
        <taxon>Anura</taxon>
        <taxon>Neobatrachia</taxon>
        <taxon>Ranoidea</taxon>
        <taxon>Ranidae</taxon>
        <taxon>Staurois</taxon>
    </lineage>
</organism>
<comment type="caution">
    <text evidence="1">The sequence shown here is derived from an EMBL/GenBank/DDBJ whole genome shotgun (WGS) entry which is preliminary data.</text>
</comment>
<evidence type="ECO:0000313" key="2">
    <source>
        <dbReference type="Proteomes" id="UP001162483"/>
    </source>
</evidence>
<gene>
    <name evidence="1" type="ORF">SPARVUS_LOCUS12490985</name>
</gene>
<evidence type="ECO:0008006" key="3">
    <source>
        <dbReference type="Google" id="ProtNLM"/>
    </source>
</evidence>
<accession>A0ABN9FP05</accession>
<dbReference type="Proteomes" id="UP001162483">
    <property type="component" value="Unassembled WGS sequence"/>
</dbReference>
<dbReference type="EMBL" id="CATNWA010017205">
    <property type="protein sequence ID" value="CAI9598790.1"/>
    <property type="molecule type" value="Genomic_DNA"/>
</dbReference>
<sequence>CVIFLYTPDQNVYSPNSCWLPNSLQLVKLSSSSIGNNIVIFECMFFGEPGILLRTSGVILYLEEMYLQKCADCSILDVDHIGKISIMNPAYLTGILLTQIKCTRPEIF</sequence>
<name>A0ABN9FP05_9NEOB</name>
<feature type="non-terminal residue" evidence="1">
    <location>
        <position position="1"/>
    </location>
</feature>
<reference evidence="1" key="1">
    <citation type="submission" date="2023-05" db="EMBL/GenBank/DDBJ databases">
        <authorList>
            <person name="Stuckert A."/>
        </authorList>
    </citation>
    <scope>NUCLEOTIDE SEQUENCE</scope>
</reference>
<proteinExistence type="predicted"/>
<keyword evidence="2" id="KW-1185">Reference proteome</keyword>
<evidence type="ECO:0000313" key="1">
    <source>
        <dbReference type="EMBL" id="CAI9598790.1"/>
    </source>
</evidence>